<evidence type="ECO:0000259" key="1">
    <source>
        <dbReference type="Pfam" id="PF06985"/>
    </source>
</evidence>
<evidence type="ECO:0000313" key="3">
    <source>
        <dbReference type="Proteomes" id="UP001321760"/>
    </source>
</evidence>
<dbReference type="Proteomes" id="UP001321760">
    <property type="component" value="Unassembled WGS sequence"/>
</dbReference>
<accession>A0AAV9H6E5</accession>
<evidence type="ECO:0000313" key="2">
    <source>
        <dbReference type="EMBL" id="KAK4455302.1"/>
    </source>
</evidence>
<protein>
    <submittedName>
        <fullName evidence="2">Heterokaryon incompatibility protein-domain-containing protein</fullName>
    </submittedName>
</protein>
<dbReference type="Pfam" id="PF06985">
    <property type="entry name" value="HET"/>
    <property type="match status" value="1"/>
</dbReference>
<sequence>MATMADKRESSQESNFTPQLRSWIEDCEMLHPKCKTRTRKPTFMPSRLLDLSPLLGDTGMVRLVVTTSIAKEQTSKRYLALSYCWGDGGPSCKTTSTNLASRLEGFLLSSLPSTHRDFIRIAQRLGVPYVWIDSLCILQDSSSDWKQESKSMGLIYSNAYFTVSALEPNNASAGIFRVCLTTATEGSEAPEPSGSANKADLSEWEERFRTAALNKRGWTVQERELSTRIVHFYQDEMFWECRTAQATWSSPRLQLKTFLGQYFRILDSSSIHARGNLSVLASWRKMVEDYTSRSLKVPGDRLHALSGIASMVKEHLGCDYVSGLWAASIVDDLHWITTGPKPPYPEEGRAPSWSWAAFDCPIKFVTHGFAGSPYHTFMG</sequence>
<keyword evidence="3" id="KW-1185">Reference proteome</keyword>
<reference evidence="2" key="1">
    <citation type="journal article" date="2023" name="Mol. Phylogenet. Evol.">
        <title>Genome-scale phylogeny and comparative genomics of the fungal order Sordariales.</title>
        <authorList>
            <person name="Hensen N."/>
            <person name="Bonometti L."/>
            <person name="Westerberg I."/>
            <person name="Brannstrom I.O."/>
            <person name="Guillou S."/>
            <person name="Cros-Aarteil S."/>
            <person name="Calhoun S."/>
            <person name="Haridas S."/>
            <person name="Kuo A."/>
            <person name="Mondo S."/>
            <person name="Pangilinan J."/>
            <person name="Riley R."/>
            <person name="LaButti K."/>
            <person name="Andreopoulos B."/>
            <person name="Lipzen A."/>
            <person name="Chen C."/>
            <person name="Yan M."/>
            <person name="Daum C."/>
            <person name="Ng V."/>
            <person name="Clum A."/>
            <person name="Steindorff A."/>
            <person name="Ohm R.A."/>
            <person name="Martin F."/>
            <person name="Silar P."/>
            <person name="Natvig D.O."/>
            <person name="Lalanne C."/>
            <person name="Gautier V."/>
            <person name="Ament-Velasquez S.L."/>
            <person name="Kruys A."/>
            <person name="Hutchinson M.I."/>
            <person name="Powell A.J."/>
            <person name="Barry K."/>
            <person name="Miller A.N."/>
            <person name="Grigoriev I.V."/>
            <person name="Debuchy R."/>
            <person name="Gladieux P."/>
            <person name="Hiltunen Thoren M."/>
            <person name="Johannesson H."/>
        </authorList>
    </citation>
    <scope>NUCLEOTIDE SEQUENCE</scope>
    <source>
        <strain evidence="2">PSN243</strain>
    </source>
</reference>
<proteinExistence type="predicted"/>
<organism evidence="2 3">
    <name type="scientific">Podospora aff. communis PSN243</name>
    <dbReference type="NCBI Taxonomy" id="3040156"/>
    <lineage>
        <taxon>Eukaryota</taxon>
        <taxon>Fungi</taxon>
        <taxon>Dikarya</taxon>
        <taxon>Ascomycota</taxon>
        <taxon>Pezizomycotina</taxon>
        <taxon>Sordariomycetes</taxon>
        <taxon>Sordariomycetidae</taxon>
        <taxon>Sordariales</taxon>
        <taxon>Podosporaceae</taxon>
        <taxon>Podospora</taxon>
    </lineage>
</organism>
<dbReference type="PANTHER" id="PTHR33112:SF16">
    <property type="entry name" value="HETEROKARYON INCOMPATIBILITY DOMAIN-CONTAINING PROTEIN"/>
    <property type="match status" value="1"/>
</dbReference>
<dbReference type="InterPro" id="IPR010730">
    <property type="entry name" value="HET"/>
</dbReference>
<dbReference type="AlphaFoldDB" id="A0AAV9H6E5"/>
<name>A0AAV9H6E5_9PEZI</name>
<dbReference type="EMBL" id="MU865914">
    <property type="protein sequence ID" value="KAK4455302.1"/>
    <property type="molecule type" value="Genomic_DNA"/>
</dbReference>
<dbReference type="PANTHER" id="PTHR33112">
    <property type="entry name" value="DOMAIN PROTEIN, PUTATIVE-RELATED"/>
    <property type="match status" value="1"/>
</dbReference>
<feature type="non-terminal residue" evidence="2">
    <location>
        <position position="379"/>
    </location>
</feature>
<comment type="caution">
    <text evidence="2">The sequence shown here is derived from an EMBL/GenBank/DDBJ whole genome shotgun (WGS) entry which is preliminary data.</text>
</comment>
<reference evidence="2" key="2">
    <citation type="submission" date="2023-05" db="EMBL/GenBank/DDBJ databases">
        <authorList>
            <consortium name="Lawrence Berkeley National Laboratory"/>
            <person name="Steindorff A."/>
            <person name="Hensen N."/>
            <person name="Bonometti L."/>
            <person name="Westerberg I."/>
            <person name="Brannstrom I.O."/>
            <person name="Guillou S."/>
            <person name="Cros-Aarteil S."/>
            <person name="Calhoun S."/>
            <person name="Haridas S."/>
            <person name="Kuo A."/>
            <person name="Mondo S."/>
            <person name="Pangilinan J."/>
            <person name="Riley R."/>
            <person name="Labutti K."/>
            <person name="Andreopoulos B."/>
            <person name="Lipzen A."/>
            <person name="Chen C."/>
            <person name="Yanf M."/>
            <person name="Daum C."/>
            <person name="Ng V."/>
            <person name="Clum A."/>
            <person name="Ohm R."/>
            <person name="Martin F."/>
            <person name="Silar P."/>
            <person name="Natvig D."/>
            <person name="Lalanne C."/>
            <person name="Gautier V."/>
            <person name="Ament-Velasquez S.L."/>
            <person name="Kruys A."/>
            <person name="Hutchinson M.I."/>
            <person name="Powell A.J."/>
            <person name="Barry K."/>
            <person name="Miller A.N."/>
            <person name="Grigoriev I.V."/>
            <person name="Debuchy R."/>
            <person name="Gladieux P."/>
            <person name="Thoren M.H."/>
            <person name="Johannesson H."/>
        </authorList>
    </citation>
    <scope>NUCLEOTIDE SEQUENCE</scope>
    <source>
        <strain evidence="2">PSN243</strain>
    </source>
</reference>
<gene>
    <name evidence="2" type="ORF">QBC34DRAFT_315433</name>
</gene>
<feature type="domain" description="Heterokaryon incompatibility" evidence="1">
    <location>
        <begin position="78"/>
        <end position="222"/>
    </location>
</feature>